<sequence>QARVARAEGQLVEAQKNYQRKAELVRKKLISQSEKDSALAARDSARAELDSSQEEFSKLTAGSRPEDIEQAKAALMAAKSDVALQEQKLA</sequence>
<dbReference type="Gene3D" id="1.10.287.470">
    <property type="entry name" value="Helix hairpin bin"/>
    <property type="match status" value="1"/>
</dbReference>
<reference evidence="3 4" key="1">
    <citation type="submission" date="2020-04" db="EMBL/GenBank/DDBJ databases">
        <title>Whole-genome sequencing of Vibrio spp. from China reveals different genetic environments of blaCTX-M-14 among diverse lineages.</title>
        <authorList>
            <person name="Zheng Z."/>
            <person name="Ye L."/>
            <person name="Chen S."/>
        </authorList>
    </citation>
    <scope>NUCLEOTIDE SEQUENCE [LARGE SCALE GENOMIC DNA]</scope>
    <source>
        <strain evidence="3 4">Vb0551</strain>
    </source>
</reference>
<feature type="region of interest" description="Disordered" evidence="1">
    <location>
        <begin position="35"/>
        <end position="64"/>
    </location>
</feature>
<evidence type="ECO:0000313" key="3">
    <source>
        <dbReference type="EMBL" id="NMU81920.1"/>
    </source>
</evidence>
<comment type="caution">
    <text evidence="3">The sequence shown here is derived from an EMBL/GenBank/DDBJ whole genome shotgun (WGS) entry which is preliminary data.</text>
</comment>
<dbReference type="EMBL" id="JABCLB010000404">
    <property type="protein sequence ID" value="NMU81920.1"/>
    <property type="molecule type" value="Genomic_DNA"/>
</dbReference>
<dbReference type="Proteomes" id="UP000518904">
    <property type="component" value="Unassembled WGS sequence"/>
</dbReference>
<evidence type="ECO:0000259" key="2">
    <source>
        <dbReference type="Pfam" id="PF25881"/>
    </source>
</evidence>
<organism evidence="3 4">
    <name type="scientific">Vibrio parahaemolyticus</name>
    <dbReference type="NCBI Taxonomy" id="670"/>
    <lineage>
        <taxon>Bacteria</taxon>
        <taxon>Pseudomonadati</taxon>
        <taxon>Pseudomonadota</taxon>
        <taxon>Gammaproteobacteria</taxon>
        <taxon>Vibrionales</taxon>
        <taxon>Vibrionaceae</taxon>
        <taxon>Vibrio</taxon>
    </lineage>
</organism>
<protein>
    <recommendedName>
        <fullName evidence="2">YbhG-like alpha-helical hairpin domain-containing protein</fullName>
    </recommendedName>
</protein>
<feature type="non-terminal residue" evidence="3">
    <location>
        <position position="90"/>
    </location>
</feature>
<feature type="compositionally biased region" description="Basic and acidic residues" evidence="1">
    <location>
        <begin position="35"/>
        <end position="49"/>
    </location>
</feature>
<evidence type="ECO:0000313" key="4">
    <source>
        <dbReference type="Proteomes" id="UP000518904"/>
    </source>
</evidence>
<feature type="domain" description="YbhG-like alpha-helical hairpin" evidence="2">
    <location>
        <begin position="2"/>
        <end position="89"/>
    </location>
</feature>
<dbReference type="AlphaFoldDB" id="A0A7Y0SEA7"/>
<feature type="non-terminal residue" evidence="3">
    <location>
        <position position="1"/>
    </location>
</feature>
<dbReference type="SUPFAM" id="SSF111369">
    <property type="entry name" value="HlyD-like secretion proteins"/>
    <property type="match status" value="1"/>
</dbReference>
<gene>
    <name evidence="3" type="ORF">HKB16_03415</name>
</gene>
<proteinExistence type="predicted"/>
<dbReference type="InterPro" id="IPR059052">
    <property type="entry name" value="HH_YbhG-like"/>
</dbReference>
<dbReference type="Pfam" id="PF25881">
    <property type="entry name" value="HH_YBHG"/>
    <property type="match status" value="1"/>
</dbReference>
<accession>A0A7Y0SEA7</accession>
<evidence type="ECO:0000256" key="1">
    <source>
        <dbReference type="SAM" id="MobiDB-lite"/>
    </source>
</evidence>
<name>A0A7Y0SEA7_VIBPH</name>